<feature type="binding site" evidence="4">
    <location>
        <begin position="214"/>
        <end position="215"/>
    </location>
    <ligand>
        <name>3-amino-2-oxopropyl phosphate</name>
        <dbReference type="ChEBI" id="CHEBI:57279"/>
    </ligand>
</feature>
<feature type="binding site" evidence="4">
    <location>
        <position position="18"/>
    </location>
    <ligand>
        <name>3-amino-2-oxopropyl phosphate</name>
        <dbReference type="ChEBI" id="CHEBI:57279"/>
    </ligand>
</feature>
<dbReference type="HAMAP" id="MF_00279">
    <property type="entry name" value="PdxJ"/>
    <property type="match status" value="1"/>
</dbReference>
<evidence type="ECO:0000256" key="4">
    <source>
        <dbReference type="HAMAP-Rule" id="MF_00279"/>
    </source>
</evidence>
<dbReference type="SUPFAM" id="SSF63892">
    <property type="entry name" value="Pyridoxine 5'-phosphate synthase"/>
    <property type="match status" value="1"/>
</dbReference>
<feature type="binding site" evidence="4">
    <location>
        <position position="102"/>
    </location>
    <ligand>
        <name>1-deoxy-D-xylulose 5-phosphate</name>
        <dbReference type="ChEBI" id="CHEBI:57792"/>
    </ligand>
</feature>
<dbReference type="EMBL" id="JAGTXB010000025">
    <property type="protein sequence ID" value="MBS0031789.1"/>
    <property type="molecule type" value="Genomic_DNA"/>
</dbReference>
<feature type="active site" description="Proton acceptor" evidence="4">
    <location>
        <position position="72"/>
    </location>
</feature>
<protein>
    <recommendedName>
        <fullName evidence="4 5">Pyridoxine 5'-phosphate synthase</fullName>
        <shortName evidence="4">PNP synthase</shortName>
        <ecNumber evidence="4 5">2.6.99.2</ecNumber>
    </recommendedName>
</protein>
<comment type="function">
    <text evidence="4">Catalyzes the complicated ring closure reaction between the two acyclic compounds 1-deoxy-D-xylulose-5-phosphate (DXP) and 3-amino-2-oxopropyl phosphate (1-amino-acetone-3-phosphate or AAP) to form pyridoxine 5'-phosphate (PNP) and inorganic phosphate.</text>
</comment>
<feature type="binding site" evidence="4">
    <location>
        <position position="7"/>
    </location>
    <ligand>
        <name>3-amino-2-oxopropyl phosphate</name>
        <dbReference type="ChEBI" id="CHEBI:57279"/>
    </ligand>
</feature>
<evidence type="ECO:0000313" key="6">
    <source>
        <dbReference type="EMBL" id="MBS0031789.1"/>
    </source>
</evidence>
<comment type="similarity">
    <text evidence="4">Belongs to the PNP synthase family.</text>
</comment>
<feature type="active site" description="Proton donor" evidence="4">
    <location>
        <position position="192"/>
    </location>
</feature>
<name>A0ABS5J9A4_9BACT</name>
<feature type="binding site" evidence="4">
    <location>
        <position position="45"/>
    </location>
    <ligand>
        <name>1-deoxy-D-xylulose 5-phosphate</name>
        <dbReference type="ChEBI" id="CHEBI:57792"/>
    </ligand>
</feature>
<comment type="catalytic activity">
    <reaction evidence="4">
        <text>3-amino-2-oxopropyl phosphate + 1-deoxy-D-xylulose 5-phosphate = pyridoxine 5'-phosphate + phosphate + 2 H2O + H(+)</text>
        <dbReference type="Rhea" id="RHEA:15265"/>
        <dbReference type="ChEBI" id="CHEBI:15377"/>
        <dbReference type="ChEBI" id="CHEBI:15378"/>
        <dbReference type="ChEBI" id="CHEBI:43474"/>
        <dbReference type="ChEBI" id="CHEBI:57279"/>
        <dbReference type="ChEBI" id="CHEBI:57792"/>
        <dbReference type="ChEBI" id="CHEBI:58589"/>
        <dbReference type="EC" id="2.6.99.2"/>
    </reaction>
</comment>
<keyword evidence="2 4" id="KW-0808">Transferase</keyword>
<dbReference type="EC" id="2.6.99.2" evidence="4 5"/>
<evidence type="ECO:0000256" key="3">
    <source>
        <dbReference type="ARBA" id="ARBA00023096"/>
    </source>
</evidence>
<dbReference type="InterPro" id="IPR004569">
    <property type="entry name" value="PyrdxlP_synth_PdxJ"/>
</dbReference>
<dbReference type="GO" id="GO:0033856">
    <property type="term" value="F:pyridoxine 5'-phosphate synthase activity"/>
    <property type="evidence" value="ECO:0007669"/>
    <property type="project" value="UniProtKB-EC"/>
</dbReference>
<dbReference type="NCBIfam" id="NF003625">
    <property type="entry name" value="PRK05265.1-3"/>
    <property type="match status" value="1"/>
</dbReference>
<keyword evidence="3 4" id="KW-0664">Pyridoxine biosynthesis</keyword>
<dbReference type="PANTHER" id="PTHR30456:SF0">
    <property type="entry name" value="PYRIDOXINE 5'-PHOSPHATE SYNTHASE"/>
    <property type="match status" value="1"/>
</dbReference>
<gene>
    <name evidence="4" type="primary">pdxJ</name>
    <name evidence="6" type="ORF">KE626_30940</name>
</gene>
<dbReference type="InterPro" id="IPR013785">
    <property type="entry name" value="Aldolase_TIM"/>
</dbReference>
<evidence type="ECO:0000313" key="7">
    <source>
        <dbReference type="Proteomes" id="UP000676386"/>
    </source>
</evidence>
<comment type="caution">
    <text evidence="6">The sequence shown here is derived from an EMBL/GenBank/DDBJ whole genome shotgun (WGS) entry which is preliminary data.</text>
</comment>
<comment type="subcellular location">
    <subcellularLocation>
        <location evidence="4">Cytoplasm</location>
    </subcellularLocation>
</comment>
<feature type="active site" description="Proton acceptor" evidence="4">
    <location>
        <position position="43"/>
    </location>
</feature>
<dbReference type="PANTHER" id="PTHR30456">
    <property type="entry name" value="PYRIDOXINE 5'-PHOSPHATE SYNTHASE"/>
    <property type="match status" value="1"/>
</dbReference>
<sequence>MINLSVNINKIASLRNTRDINVPDLGDAVELVIAAGCQGITVHPRIDQRHIRFSDLQVVKAHINGRVEYNIECDPHELFINMVLEVKPTQCTLVPTKPNEITSSEGFDLKVDYEDICKKVKLLKAAGIRTSLFSGTEIDQIRLAKETGTDAIELYTGPYAMATGDRRKHYYEQLYAAAALAHQLGLRVHCGHDLTLDNLGLIRNLPGLAEVSIGHHLIVQAMFQGLPGIIHQHLSILND</sequence>
<evidence type="ECO:0000256" key="5">
    <source>
        <dbReference type="NCBIfam" id="TIGR00559"/>
    </source>
</evidence>
<dbReference type="Pfam" id="PF03740">
    <property type="entry name" value="PdxJ"/>
    <property type="match status" value="1"/>
</dbReference>
<comment type="pathway">
    <text evidence="4">Cofactor biosynthesis; pyridoxine 5'-phosphate biosynthesis; pyridoxine 5'-phosphate from D-erythrose 4-phosphate: step 5/5.</text>
</comment>
<keyword evidence="1 4" id="KW-0963">Cytoplasm</keyword>
<proteinExistence type="inferred from homology"/>
<evidence type="ECO:0000256" key="2">
    <source>
        <dbReference type="ARBA" id="ARBA00022679"/>
    </source>
</evidence>
<accession>A0ABS5J9A4</accession>
<dbReference type="Gene3D" id="3.20.20.70">
    <property type="entry name" value="Aldolase class I"/>
    <property type="match status" value="1"/>
</dbReference>
<feature type="site" description="Transition state stabilizer" evidence="4">
    <location>
        <position position="153"/>
    </location>
</feature>
<organism evidence="6 7">
    <name type="scientific">Chitinophaga hostae</name>
    <dbReference type="NCBI Taxonomy" id="2831022"/>
    <lineage>
        <taxon>Bacteria</taxon>
        <taxon>Pseudomonadati</taxon>
        <taxon>Bacteroidota</taxon>
        <taxon>Chitinophagia</taxon>
        <taxon>Chitinophagales</taxon>
        <taxon>Chitinophagaceae</taxon>
        <taxon>Chitinophaga</taxon>
    </lineage>
</organism>
<dbReference type="NCBIfam" id="NF003626">
    <property type="entry name" value="PRK05265.1-4"/>
    <property type="match status" value="1"/>
</dbReference>
<evidence type="ECO:0000256" key="1">
    <source>
        <dbReference type="ARBA" id="ARBA00022490"/>
    </source>
</evidence>
<dbReference type="RefSeq" id="WP_211976951.1">
    <property type="nucleotide sequence ID" value="NZ_CBFHAM010000012.1"/>
</dbReference>
<comment type="caution">
    <text evidence="4">Lacks conserved residue(s) required for the propagation of feature annotation.</text>
</comment>
<dbReference type="NCBIfam" id="TIGR00559">
    <property type="entry name" value="pdxJ"/>
    <property type="match status" value="1"/>
</dbReference>
<dbReference type="InterPro" id="IPR036130">
    <property type="entry name" value="Pyridoxine-5'_phos_synth"/>
</dbReference>
<feature type="binding site" evidence="4">
    <location>
        <position position="193"/>
    </location>
    <ligand>
        <name>3-amino-2-oxopropyl phosphate</name>
        <dbReference type="ChEBI" id="CHEBI:57279"/>
    </ligand>
</feature>
<reference evidence="6 7" key="1">
    <citation type="submission" date="2021-04" db="EMBL/GenBank/DDBJ databases">
        <title>Chitinophaga sp. nov., isolated from the rhizosphere soil.</title>
        <authorList>
            <person name="He S."/>
        </authorList>
    </citation>
    <scope>NUCLEOTIDE SEQUENCE [LARGE SCALE GENOMIC DNA]</scope>
    <source>
        <strain evidence="6 7">2R12</strain>
    </source>
</reference>
<feature type="binding site" evidence="4">
    <location>
        <position position="50"/>
    </location>
    <ligand>
        <name>1-deoxy-D-xylulose 5-phosphate</name>
        <dbReference type="ChEBI" id="CHEBI:57792"/>
    </ligand>
</feature>
<comment type="subunit">
    <text evidence="4">Homooctamer; tetramer of dimers.</text>
</comment>
<keyword evidence="7" id="KW-1185">Reference proteome</keyword>
<dbReference type="Proteomes" id="UP000676386">
    <property type="component" value="Unassembled WGS sequence"/>
</dbReference>